<evidence type="ECO:0000259" key="7">
    <source>
        <dbReference type="PROSITE" id="PS51671"/>
    </source>
</evidence>
<evidence type="ECO:0000256" key="1">
    <source>
        <dbReference type="ARBA" id="ARBA00019852"/>
    </source>
</evidence>
<dbReference type="InterPro" id="IPR045865">
    <property type="entry name" value="ACT-like_dom_sf"/>
</dbReference>
<dbReference type="Pfam" id="PF04607">
    <property type="entry name" value="RelA_SpoT"/>
    <property type="match status" value="1"/>
</dbReference>
<evidence type="ECO:0000256" key="6">
    <source>
        <dbReference type="RuleBase" id="RU003847"/>
    </source>
</evidence>
<dbReference type="GO" id="GO:0008893">
    <property type="term" value="F:guanosine-3',5'-bis(diphosphate) 3'-diphosphatase activity"/>
    <property type="evidence" value="ECO:0007669"/>
    <property type="project" value="TreeGrafter"/>
</dbReference>
<dbReference type="InterPro" id="IPR045600">
    <property type="entry name" value="RelA/SpoT_AH_RIS"/>
</dbReference>
<feature type="domain" description="TGS" evidence="8">
    <location>
        <begin position="393"/>
        <end position="454"/>
    </location>
</feature>
<organism evidence="9 10">
    <name type="scientific">Pseudoalteromonas byunsanensis</name>
    <dbReference type="NCBI Taxonomy" id="327939"/>
    <lineage>
        <taxon>Bacteria</taxon>
        <taxon>Pseudomonadati</taxon>
        <taxon>Pseudomonadota</taxon>
        <taxon>Gammaproteobacteria</taxon>
        <taxon>Alteromonadales</taxon>
        <taxon>Pseudoalteromonadaceae</taxon>
        <taxon>Pseudoalteromonas</taxon>
    </lineage>
</organism>
<dbReference type="Pfam" id="PF13291">
    <property type="entry name" value="ACT_4"/>
    <property type="match status" value="1"/>
</dbReference>
<comment type="function">
    <text evidence="6">In eubacteria ppGpp (guanosine 3'-diphosphate 5'-diphosphate) is a mediator of the stringent response that coordinates a variety of cellular activities in response to changes in nutritional abundance.</text>
</comment>
<dbReference type="Pfam" id="PF02824">
    <property type="entry name" value="TGS"/>
    <property type="match status" value="1"/>
</dbReference>
<dbReference type="SUPFAM" id="SSF109604">
    <property type="entry name" value="HD-domain/PDEase-like"/>
    <property type="match status" value="1"/>
</dbReference>
<dbReference type="InterPro" id="IPR004811">
    <property type="entry name" value="RelA/Spo_fam"/>
</dbReference>
<dbReference type="RefSeq" id="WP_070991311.1">
    <property type="nucleotide sequence ID" value="NZ_CBCSHD010000001.1"/>
</dbReference>
<dbReference type="FunFam" id="3.30.460.10:FF:000001">
    <property type="entry name" value="GTP pyrophosphokinase RelA"/>
    <property type="match status" value="1"/>
</dbReference>
<dbReference type="PANTHER" id="PTHR21262">
    <property type="entry name" value="GUANOSINE-3',5'-BIS DIPHOSPHATE 3'-PYROPHOSPHOHYDROLASE"/>
    <property type="match status" value="1"/>
</dbReference>
<dbReference type="InterPro" id="IPR004095">
    <property type="entry name" value="TGS"/>
</dbReference>
<dbReference type="Pfam" id="PF13328">
    <property type="entry name" value="HD_4"/>
    <property type="match status" value="1"/>
</dbReference>
<dbReference type="CDD" id="cd04876">
    <property type="entry name" value="ACT_RelA-SpoT"/>
    <property type="match status" value="1"/>
</dbReference>
<dbReference type="GO" id="GO:0015969">
    <property type="term" value="P:guanosine tetraphosphate metabolic process"/>
    <property type="evidence" value="ECO:0007669"/>
    <property type="project" value="InterPro"/>
</dbReference>
<gene>
    <name evidence="9" type="primary">relA</name>
    <name evidence="9" type="ORF">BIW53_07860</name>
</gene>
<dbReference type="InterPro" id="IPR002912">
    <property type="entry name" value="ACT_dom"/>
</dbReference>
<evidence type="ECO:0000313" key="10">
    <source>
        <dbReference type="Proteomes" id="UP000180253"/>
    </source>
</evidence>
<evidence type="ECO:0000256" key="4">
    <source>
        <dbReference type="ARBA" id="ARBA00032407"/>
    </source>
</evidence>
<evidence type="ECO:0000313" key="9">
    <source>
        <dbReference type="EMBL" id="OHU95736.1"/>
    </source>
</evidence>
<dbReference type="Proteomes" id="UP000180253">
    <property type="component" value="Unassembled WGS sequence"/>
</dbReference>
<dbReference type="NCBIfam" id="NF008124">
    <property type="entry name" value="PRK10872.1"/>
    <property type="match status" value="1"/>
</dbReference>
<dbReference type="InterPro" id="IPR007685">
    <property type="entry name" value="RelA_SpoT"/>
</dbReference>
<dbReference type="Gene3D" id="1.10.3210.10">
    <property type="entry name" value="Hypothetical protein af1432"/>
    <property type="match status" value="1"/>
</dbReference>
<comment type="caution">
    <text evidence="9">The sequence shown here is derived from an EMBL/GenBank/DDBJ whole genome shotgun (WGS) entry which is preliminary data.</text>
</comment>
<dbReference type="InterPro" id="IPR012675">
    <property type="entry name" value="Beta-grasp_dom_sf"/>
</dbReference>
<dbReference type="GO" id="GO:0042594">
    <property type="term" value="P:response to starvation"/>
    <property type="evidence" value="ECO:0007669"/>
    <property type="project" value="TreeGrafter"/>
</dbReference>
<dbReference type="SUPFAM" id="SSF81301">
    <property type="entry name" value="Nucleotidyltransferase"/>
    <property type="match status" value="1"/>
</dbReference>
<dbReference type="SUPFAM" id="SSF55021">
    <property type="entry name" value="ACT-like"/>
    <property type="match status" value="1"/>
</dbReference>
<dbReference type="OrthoDB" id="9805041at2"/>
<sequence length="718" mass="80931">MVATRQSHQQQLPADFSARLSLLALSDEKLTRLQQAHGLCPTEPAPEMLNNAIEMVEILADLNLDAESLATAYLTPYYLAGLVDIDKVKSELGESIALLLNGVEQMATISTLAHQGKGNVQIDNIRRMLLAMVEDVRAVVIKLAEQICHLRAVKNADEDERVIAAKATANIFAPLANRLGIGQLKWELEDLSFRYLHPEMYKKIAKQLADKRLDREAYMENMVSLVSDKLSAAGINAQVYGRPKHIYSIYKKMSQKNYEFDQLFDIRAMRIVVDEIQDCYAALGIVHTSWRHLPKEFDDYVATPKQNGYQSIHTVVFGPEGKTVEIQIRTEEMHQDAELGVAAHWMYKEGALPGRGSGYEQKISWLRKLLQWQEEVVDGSDLADELKNQVVEDRVYVFTPKGDIFDLPLGATPLDFAYYIHSNVGHRCVGAKVFGKIVPFTYKLSTGDQIEILTQKNASPSRDWLNPSLGYIHSSRARSKIHHWFKQQDRDKNLQAGKEILDAQLAKLDLTYKQLEPAIERFNFKEIDDLMVAIGAGDIRLNQFLNFVQDKPEELPKLKIGTPRKKRGDKNGIVVDGVGSLMSHVAKCCQPVPGDEIVGYITQGRGIAVHRTDCDAFAHICELHPEREIAVSWSDEIQSAYAITVRIEAHDRQGLIRDISSVLANEKVNVLSMNVQTNDERAVAIFEMKIEVSDLSAMNRLLTKLHQIEGVFEAKRQH</sequence>
<dbReference type="PROSITE" id="PS51671">
    <property type="entry name" value="ACT"/>
    <property type="match status" value="1"/>
</dbReference>
<dbReference type="CDD" id="cd05399">
    <property type="entry name" value="NT_Rel-Spo_like"/>
    <property type="match status" value="1"/>
</dbReference>
<dbReference type="GO" id="GO:0008728">
    <property type="term" value="F:GTP diphosphokinase activity"/>
    <property type="evidence" value="ECO:0007669"/>
    <property type="project" value="TreeGrafter"/>
</dbReference>
<dbReference type="PANTHER" id="PTHR21262:SF31">
    <property type="entry name" value="GTP PYROPHOSPHOKINASE"/>
    <property type="match status" value="1"/>
</dbReference>
<dbReference type="GO" id="GO:0015949">
    <property type="term" value="P:nucleobase-containing small molecule interconversion"/>
    <property type="evidence" value="ECO:0007669"/>
    <property type="project" value="UniProtKB-ARBA"/>
</dbReference>
<dbReference type="SMART" id="SM00954">
    <property type="entry name" value="RelA_SpoT"/>
    <property type="match status" value="1"/>
</dbReference>
<dbReference type="Gene3D" id="3.30.460.10">
    <property type="entry name" value="Beta Polymerase, domain 2"/>
    <property type="match status" value="1"/>
</dbReference>
<proteinExistence type="inferred from homology"/>
<accession>A0A1S1N7U5</accession>
<evidence type="ECO:0000256" key="5">
    <source>
        <dbReference type="ARBA" id="ARBA00033308"/>
    </source>
</evidence>
<dbReference type="GO" id="GO:0016301">
    <property type="term" value="F:kinase activity"/>
    <property type="evidence" value="ECO:0007669"/>
    <property type="project" value="UniProtKB-KW"/>
</dbReference>
<dbReference type="Gene3D" id="3.10.20.30">
    <property type="match status" value="1"/>
</dbReference>
<dbReference type="Gene3D" id="3.30.70.260">
    <property type="match status" value="1"/>
</dbReference>
<dbReference type="STRING" id="327939.BIW53_07860"/>
<dbReference type="SUPFAM" id="SSF81271">
    <property type="entry name" value="TGS-like"/>
    <property type="match status" value="1"/>
</dbReference>
<dbReference type="AlphaFoldDB" id="A0A1S1N7U5"/>
<feature type="domain" description="ACT" evidence="7">
    <location>
        <begin position="644"/>
        <end position="718"/>
    </location>
</feature>
<dbReference type="InterPro" id="IPR012676">
    <property type="entry name" value="TGS-like"/>
</dbReference>
<evidence type="ECO:0000259" key="8">
    <source>
        <dbReference type="PROSITE" id="PS51880"/>
    </source>
</evidence>
<dbReference type="InterPro" id="IPR033655">
    <property type="entry name" value="TGS_RelA/SpoT"/>
</dbReference>
<comment type="similarity">
    <text evidence="6">Belongs to the relA/spoT family.</text>
</comment>
<keyword evidence="9" id="KW-0418">Kinase</keyword>
<dbReference type="FunFam" id="3.10.20.30:FF:000002">
    <property type="entry name" value="GTP pyrophosphokinase (RelA/SpoT)"/>
    <property type="match status" value="1"/>
</dbReference>
<dbReference type="InterPro" id="IPR043519">
    <property type="entry name" value="NT_sf"/>
</dbReference>
<evidence type="ECO:0000256" key="3">
    <source>
        <dbReference type="ARBA" id="ARBA00029754"/>
    </source>
</evidence>
<dbReference type="NCBIfam" id="TIGR00691">
    <property type="entry name" value="spoT_relA"/>
    <property type="match status" value="1"/>
</dbReference>
<dbReference type="CDD" id="cd01668">
    <property type="entry name" value="TGS_RSH"/>
    <property type="match status" value="1"/>
</dbReference>
<keyword evidence="9" id="KW-0808">Transferase</keyword>
<reference evidence="9 10" key="1">
    <citation type="submission" date="2016-10" db="EMBL/GenBank/DDBJ databases">
        <title>Pseudoalteromonas amylolytica sp. nov., isolated from the surface seawater.</title>
        <authorList>
            <person name="Wu Y.-H."/>
            <person name="Cheng H."/>
            <person name="Jin X.-B."/>
            <person name="Wang C.-S."/>
            <person name="Xu X.-W."/>
        </authorList>
    </citation>
    <scope>NUCLEOTIDE SEQUENCE [LARGE SCALE GENOMIC DNA]</scope>
    <source>
        <strain evidence="9 10">JCM 12483</strain>
    </source>
</reference>
<evidence type="ECO:0000256" key="2">
    <source>
        <dbReference type="ARBA" id="ARBA00025704"/>
    </source>
</evidence>
<comment type="pathway">
    <text evidence="2">Purine metabolism.</text>
</comment>
<protein>
    <recommendedName>
        <fullName evidence="1">GTP pyrophosphokinase</fullName>
    </recommendedName>
    <alternativeName>
        <fullName evidence="4">(p)ppGpp synthase</fullName>
    </alternativeName>
    <alternativeName>
        <fullName evidence="3">ATP:GTP 3'-pyrophosphotransferase</fullName>
    </alternativeName>
    <alternativeName>
        <fullName evidence="5">ppGpp synthase I</fullName>
    </alternativeName>
</protein>
<keyword evidence="10" id="KW-1185">Reference proteome</keyword>
<dbReference type="Pfam" id="PF19296">
    <property type="entry name" value="RelA_AH_RIS"/>
    <property type="match status" value="1"/>
</dbReference>
<name>A0A1S1N7U5_9GAMM</name>
<dbReference type="GO" id="GO:0005886">
    <property type="term" value="C:plasma membrane"/>
    <property type="evidence" value="ECO:0007669"/>
    <property type="project" value="TreeGrafter"/>
</dbReference>
<dbReference type="EMBL" id="MNAN01000028">
    <property type="protein sequence ID" value="OHU95736.1"/>
    <property type="molecule type" value="Genomic_DNA"/>
</dbReference>
<dbReference type="PROSITE" id="PS51880">
    <property type="entry name" value="TGS"/>
    <property type="match status" value="1"/>
</dbReference>